<accession>A0AAV2GNP7</accession>
<proteinExistence type="predicted"/>
<reference evidence="2 3" key="1">
    <citation type="submission" date="2024-04" db="EMBL/GenBank/DDBJ databases">
        <authorList>
            <person name="Fracassetti M."/>
        </authorList>
    </citation>
    <scope>NUCLEOTIDE SEQUENCE [LARGE SCALE GENOMIC DNA]</scope>
</reference>
<keyword evidence="1" id="KW-1133">Transmembrane helix</keyword>
<dbReference type="EMBL" id="OZ034822">
    <property type="protein sequence ID" value="CAL1412365.1"/>
    <property type="molecule type" value="Genomic_DNA"/>
</dbReference>
<feature type="transmembrane region" description="Helical" evidence="1">
    <location>
        <begin position="55"/>
        <end position="76"/>
    </location>
</feature>
<feature type="transmembrane region" description="Helical" evidence="1">
    <location>
        <begin position="29"/>
        <end position="48"/>
    </location>
</feature>
<keyword evidence="1" id="KW-0472">Membrane</keyword>
<evidence type="ECO:0000256" key="1">
    <source>
        <dbReference type="SAM" id="Phobius"/>
    </source>
</evidence>
<organism evidence="2 3">
    <name type="scientific">Linum trigynum</name>
    <dbReference type="NCBI Taxonomy" id="586398"/>
    <lineage>
        <taxon>Eukaryota</taxon>
        <taxon>Viridiplantae</taxon>
        <taxon>Streptophyta</taxon>
        <taxon>Embryophyta</taxon>
        <taxon>Tracheophyta</taxon>
        <taxon>Spermatophyta</taxon>
        <taxon>Magnoliopsida</taxon>
        <taxon>eudicotyledons</taxon>
        <taxon>Gunneridae</taxon>
        <taxon>Pentapetalae</taxon>
        <taxon>rosids</taxon>
        <taxon>fabids</taxon>
        <taxon>Malpighiales</taxon>
        <taxon>Linaceae</taxon>
        <taxon>Linum</taxon>
    </lineage>
</organism>
<dbReference type="Proteomes" id="UP001497516">
    <property type="component" value="Chromosome 9"/>
</dbReference>
<gene>
    <name evidence="2" type="ORF">LTRI10_LOCUS51664</name>
</gene>
<evidence type="ECO:0000313" key="3">
    <source>
        <dbReference type="Proteomes" id="UP001497516"/>
    </source>
</evidence>
<protein>
    <submittedName>
        <fullName evidence="2">Uncharacterized protein</fullName>
    </submittedName>
</protein>
<keyword evidence="1" id="KW-0812">Transmembrane</keyword>
<keyword evidence="3" id="KW-1185">Reference proteome</keyword>
<name>A0AAV2GNP7_9ROSI</name>
<dbReference type="AlphaFoldDB" id="A0AAV2GNP7"/>
<sequence length="185" mass="20439">MLTWLVSGGVLLMDNAAFTEDRGKYFAPVIMMVASALGNLGILIKLYLRRWLGVWFLIPLPSWCGCIVPDTFVLGIPSLRLRSVNLLHMAGGVFFLEGIFSSKESGGKLVIASLSGQPQIHGFQQHPLLGLYFGKDLLLQALSYPLSLILDPKDGMRQCCGCSSLKIRSASFKAFRSRIGRFRML</sequence>
<evidence type="ECO:0000313" key="2">
    <source>
        <dbReference type="EMBL" id="CAL1412365.1"/>
    </source>
</evidence>